<keyword evidence="5 7" id="KW-0378">Hydrolase</keyword>
<keyword evidence="4 7" id="KW-0547">Nucleotide-binding</keyword>
<evidence type="ECO:0000256" key="1">
    <source>
        <dbReference type="ARBA" id="ARBA00002411"/>
    </source>
</evidence>
<dbReference type="FunFam" id="3.40.50.300:FF:000616">
    <property type="entry name" value="GPN-loop GTPase 3"/>
    <property type="match status" value="1"/>
</dbReference>
<evidence type="ECO:0000256" key="6">
    <source>
        <dbReference type="ARBA" id="ARBA00023134"/>
    </source>
</evidence>
<evidence type="ECO:0000313" key="9">
    <source>
        <dbReference type="Proteomes" id="UP000827092"/>
    </source>
</evidence>
<keyword evidence="9" id="KW-1185">Reference proteome</keyword>
<dbReference type="Pfam" id="PF03029">
    <property type="entry name" value="ATP_bind_1"/>
    <property type="match status" value="1"/>
</dbReference>
<dbReference type="Gene3D" id="3.40.50.300">
    <property type="entry name" value="P-loop containing nucleotide triphosphate hydrolases"/>
    <property type="match status" value="1"/>
</dbReference>
<dbReference type="InterPro" id="IPR027417">
    <property type="entry name" value="P-loop_NTPase"/>
</dbReference>
<evidence type="ECO:0000256" key="4">
    <source>
        <dbReference type="ARBA" id="ARBA00022741"/>
    </source>
</evidence>
<sequence>MRFAQLVIGPAGSGKSTYCSTIEKFCEDSRRPCKVVNLDPAAESFTYKTNIDIRELIQLDDALEDEELHYGPNGGLVFCMEYLAENLSWLSEQLGEENDDYVIFDCPGQIELYTHLDVMPRLVAHLQQLEFQVCSVFLIDSQFMVEPSKFISGVMSALSAMVTLETPHLNVLSKMDLLSKHSRKQLDRFLDPDLDLLIQDEQSTSKWGKKFSKLNAAICGLIENFSLVKFLPLNIKDPDSIEELILTIDNAIQYGEDLDVKMRYPDEVDDDMDT</sequence>
<reference evidence="8 9" key="1">
    <citation type="journal article" date="2022" name="Nat. Ecol. Evol.">
        <title>A masculinizing supergene underlies an exaggerated male reproductive morph in a spider.</title>
        <authorList>
            <person name="Hendrickx F."/>
            <person name="De Corte Z."/>
            <person name="Sonet G."/>
            <person name="Van Belleghem S.M."/>
            <person name="Kostlbacher S."/>
            <person name="Vangestel C."/>
        </authorList>
    </citation>
    <scope>NUCLEOTIDE SEQUENCE [LARGE SCALE GENOMIC DNA]</scope>
    <source>
        <strain evidence="8">W744_W776</strain>
    </source>
</reference>
<dbReference type="PANTHER" id="PTHR21231:SF7">
    <property type="entry name" value="GPN-LOOP GTPASE 3"/>
    <property type="match status" value="1"/>
</dbReference>
<proteinExistence type="inferred from homology"/>
<dbReference type="Proteomes" id="UP000827092">
    <property type="component" value="Unassembled WGS sequence"/>
</dbReference>
<comment type="caution">
    <text evidence="8">The sequence shown here is derived from an EMBL/GenBank/DDBJ whole genome shotgun (WGS) entry which is preliminary data.</text>
</comment>
<comment type="similarity">
    <text evidence="2 7">Belongs to the GPN-loop GTPase family.</text>
</comment>
<dbReference type="CDD" id="cd17872">
    <property type="entry name" value="GPN3"/>
    <property type="match status" value="1"/>
</dbReference>
<comment type="function">
    <text evidence="1">Small GTPase required for proper localization of RNA polymerase II (RNAPII). May act at an RNAP assembly step prior to nuclear import.</text>
</comment>
<keyword evidence="6 7" id="KW-0342">GTP-binding</keyword>
<evidence type="ECO:0000256" key="2">
    <source>
        <dbReference type="ARBA" id="ARBA00005290"/>
    </source>
</evidence>
<dbReference type="PANTHER" id="PTHR21231">
    <property type="entry name" value="XPA-BINDING PROTEIN 1-RELATED"/>
    <property type="match status" value="1"/>
</dbReference>
<dbReference type="InterPro" id="IPR030228">
    <property type="entry name" value="Gpn3"/>
</dbReference>
<comment type="function">
    <text evidence="7">Small GTPase required for proper nuclear import of RNA polymerase II and III (RNAPII and RNAPIII). May act at an RNAP assembly step prior to nuclear import.</text>
</comment>
<evidence type="ECO:0000313" key="8">
    <source>
        <dbReference type="EMBL" id="KAG8186854.1"/>
    </source>
</evidence>
<dbReference type="SUPFAM" id="SSF52540">
    <property type="entry name" value="P-loop containing nucleoside triphosphate hydrolases"/>
    <property type="match status" value="1"/>
</dbReference>
<dbReference type="EMBL" id="JAFNEN010000287">
    <property type="protein sequence ID" value="KAG8186854.1"/>
    <property type="molecule type" value="Genomic_DNA"/>
</dbReference>
<evidence type="ECO:0000256" key="5">
    <source>
        <dbReference type="ARBA" id="ARBA00022801"/>
    </source>
</evidence>
<gene>
    <name evidence="8" type="ORF">JTE90_024100</name>
</gene>
<organism evidence="8 9">
    <name type="scientific">Oedothorax gibbosus</name>
    <dbReference type="NCBI Taxonomy" id="931172"/>
    <lineage>
        <taxon>Eukaryota</taxon>
        <taxon>Metazoa</taxon>
        <taxon>Ecdysozoa</taxon>
        <taxon>Arthropoda</taxon>
        <taxon>Chelicerata</taxon>
        <taxon>Arachnida</taxon>
        <taxon>Araneae</taxon>
        <taxon>Araneomorphae</taxon>
        <taxon>Entelegynae</taxon>
        <taxon>Araneoidea</taxon>
        <taxon>Linyphiidae</taxon>
        <taxon>Erigoninae</taxon>
        <taxon>Oedothorax</taxon>
    </lineage>
</organism>
<name>A0AAV6URM6_9ARAC</name>
<comment type="subunit">
    <text evidence="7">Binds to RNA polymerase II (RNAPII).</text>
</comment>
<dbReference type="AlphaFoldDB" id="A0AAV6URM6"/>
<dbReference type="GO" id="GO:0003924">
    <property type="term" value="F:GTPase activity"/>
    <property type="evidence" value="ECO:0007669"/>
    <property type="project" value="TreeGrafter"/>
</dbReference>
<evidence type="ECO:0000256" key="7">
    <source>
        <dbReference type="RuleBase" id="RU365059"/>
    </source>
</evidence>
<evidence type="ECO:0000256" key="3">
    <source>
        <dbReference type="ARBA" id="ARBA00014587"/>
    </source>
</evidence>
<protein>
    <recommendedName>
        <fullName evidence="3 7">GPN-loop GTPase 3</fullName>
    </recommendedName>
</protein>
<dbReference type="InterPro" id="IPR004130">
    <property type="entry name" value="Gpn"/>
</dbReference>
<dbReference type="GO" id="GO:0005525">
    <property type="term" value="F:GTP binding"/>
    <property type="evidence" value="ECO:0007669"/>
    <property type="project" value="UniProtKB-KW"/>
</dbReference>
<accession>A0AAV6URM6</accession>